<name>A0ABT7QJV1_9GAMM</name>
<evidence type="ECO:0000313" key="7">
    <source>
        <dbReference type="EMBL" id="MDM5146902.1"/>
    </source>
</evidence>
<evidence type="ECO:0000256" key="1">
    <source>
        <dbReference type="ARBA" id="ARBA00004196"/>
    </source>
</evidence>
<dbReference type="InterPro" id="IPR036249">
    <property type="entry name" value="Thioredoxin-like_sf"/>
</dbReference>
<feature type="domain" description="Thioredoxin" evidence="6">
    <location>
        <begin position="44"/>
        <end position="178"/>
    </location>
</feature>
<dbReference type="Proteomes" id="UP001168167">
    <property type="component" value="Unassembled WGS sequence"/>
</dbReference>
<dbReference type="InterPro" id="IPR013766">
    <property type="entry name" value="Thioredoxin_domain"/>
</dbReference>
<dbReference type="PROSITE" id="PS51352">
    <property type="entry name" value="THIOREDOXIN_2"/>
    <property type="match status" value="1"/>
</dbReference>
<dbReference type="PROSITE" id="PS00194">
    <property type="entry name" value="THIOREDOXIN_1"/>
    <property type="match status" value="1"/>
</dbReference>
<evidence type="ECO:0000256" key="4">
    <source>
        <dbReference type="ARBA" id="ARBA00023284"/>
    </source>
</evidence>
<comment type="caution">
    <text evidence="7">The sequence shown here is derived from an EMBL/GenBank/DDBJ whole genome shotgun (WGS) entry which is preliminary data.</text>
</comment>
<dbReference type="InterPro" id="IPR013740">
    <property type="entry name" value="Redoxin"/>
</dbReference>
<dbReference type="Pfam" id="PF08534">
    <property type="entry name" value="Redoxin"/>
    <property type="match status" value="1"/>
</dbReference>
<dbReference type="Gene3D" id="3.40.30.10">
    <property type="entry name" value="Glutaredoxin"/>
    <property type="match status" value="1"/>
</dbReference>
<keyword evidence="3" id="KW-1015">Disulfide bond</keyword>
<feature type="signal peptide" evidence="5">
    <location>
        <begin position="1"/>
        <end position="19"/>
    </location>
</feature>
<dbReference type="InterPro" id="IPR050553">
    <property type="entry name" value="Thioredoxin_ResA/DsbE_sf"/>
</dbReference>
<protein>
    <submittedName>
        <fullName evidence="7">TlpA family protein disulfide reductase</fullName>
    </submittedName>
</protein>
<keyword evidence="8" id="KW-1185">Reference proteome</keyword>
<organism evidence="7 8">
    <name type="scientific">Candidatus Doriopsillibacter californiensis</name>
    <dbReference type="NCBI Taxonomy" id="2970740"/>
    <lineage>
        <taxon>Bacteria</taxon>
        <taxon>Pseudomonadati</taxon>
        <taxon>Pseudomonadota</taxon>
        <taxon>Gammaproteobacteria</taxon>
        <taxon>Candidatus Tethybacterales</taxon>
        <taxon>Candidatus Persebacteraceae</taxon>
        <taxon>Candidatus Doriopsillibacter</taxon>
    </lineage>
</organism>
<evidence type="ECO:0000256" key="3">
    <source>
        <dbReference type="ARBA" id="ARBA00023157"/>
    </source>
</evidence>
<evidence type="ECO:0000313" key="8">
    <source>
        <dbReference type="Proteomes" id="UP001168167"/>
    </source>
</evidence>
<gene>
    <name evidence="7" type="ORF">NQX30_00675</name>
</gene>
<dbReference type="PANTHER" id="PTHR42852">
    <property type="entry name" value="THIOL:DISULFIDE INTERCHANGE PROTEIN DSBE"/>
    <property type="match status" value="1"/>
</dbReference>
<comment type="subcellular location">
    <subcellularLocation>
        <location evidence="1">Cell envelope</location>
    </subcellularLocation>
</comment>
<evidence type="ECO:0000256" key="2">
    <source>
        <dbReference type="ARBA" id="ARBA00022748"/>
    </source>
</evidence>
<feature type="chain" id="PRO_5046233972" evidence="5">
    <location>
        <begin position="20"/>
        <end position="178"/>
    </location>
</feature>
<dbReference type="EMBL" id="JANQAO010000001">
    <property type="protein sequence ID" value="MDM5146902.1"/>
    <property type="molecule type" value="Genomic_DNA"/>
</dbReference>
<dbReference type="PANTHER" id="PTHR42852:SF6">
    <property type="entry name" value="THIOL:DISULFIDE INTERCHANGE PROTEIN DSBE"/>
    <property type="match status" value="1"/>
</dbReference>
<keyword evidence="5" id="KW-0732">Signal</keyword>
<evidence type="ECO:0000256" key="5">
    <source>
        <dbReference type="SAM" id="SignalP"/>
    </source>
</evidence>
<keyword evidence="2" id="KW-0201">Cytochrome c-type biogenesis</keyword>
<reference evidence="7" key="2">
    <citation type="journal article" date="2023" name="Microbiome">
        <title>Synthase-selected sorting approach identifies a beta-lactone synthase in a nudibranch symbiotic bacterium.</title>
        <authorList>
            <person name="Dzunkova M."/>
            <person name="La Clair J.J."/>
            <person name="Tyml T."/>
            <person name="Doud D."/>
            <person name="Schulz F."/>
            <person name="Piquer-Esteban S."/>
            <person name="Porcel Sanchis D."/>
            <person name="Osborn A."/>
            <person name="Robinson D."/>
            <person name="Louie K.B."/>
            <person name="Bowen B.P."/>
            <person name="Bowers R.M."/>
            <person name="Lee J."/>
            <person name="Arnau V."/>
            <person name="Diaz-Villanueva W."/>
            <person name="Stepanauskas R."/>
            <person name="Gosliner T."/>
            <person name="Date S.V."/>
            <person name="Northen T.R."/>
            <person name="Cheng J.F."/>
            <person name="Burkart M.D."/>
            <person name="Woyke T."/>
        </authorList>
    </citation>
    <scope>NUCLEOTIDE SEQUENCE</scope>
    <source>
        <strain evidence="7">Df01</strain>
    </source>
</reference>
<evidence type="ECO:0000259" key="6">
    <source>
        <dbReference type="PROSITE" id="PS51352"/>
    </source>
</evidence>
<sequence>MTGKNLLAGICFTAGLSFAVLGALHHSHHGGHHDDHSHRPAETTFDILKAPLATLNGSKTTLGASAPALRLVNFWATWCTPCRQEMPLLDKAANIANVPFVGIAVDQTTLVKKFISEKPVTYDIFTSSFDIFYFFQNNDNKTGIIPYTVLLDNKGNIKASKLGEFHSVEEILTFIESV</sequence>
<keyword evidence="4" id="KW-0676">Redox-active center</keyword>
<reference evidence="7" key="1">
    <citation type="submission" date="2022-08" db="EMBL/GenBank/DDBJ databases">
        <authorList>
            <person name="Dzunkova M."/>
            <person name="La Clair J."/>
            <person name="Tyml T."/>
            <person name="Doud D."/>
            <person name="Schulz F."/>
            <person name="Piquer S."/>
            <person name="Porcel Sanchis D."/>
            <person name="Osborn A."/>
            <person name="Robinson D."/>
            <person name="Louie K.B."/>
            <person name="Bowen B.P."/>
            <person name="Bowers R."/>
            <person name="Lee J."/>
            <person name="Arnau Llombart V."/>
            <person name="Diaz Villanueva W."/>
            <person name="Gosliner T."/>
            <person name="Northen T."/>
            <person name="Cheng J.-F."/>
            <person name="Burkart M.D."/>
            <person name="Woyke T."/>
        </authorList>
    </citation>
    <scope>NUCLEOTIDE SEQUENCE</scope>
    <source>
        <strain evidence="7">Df01</strain>
    </source>
</reference>
<proteinExistence type="predicted"/>
<dbReference type="CDD" id="cd02966">
    <property type="entry name" value="TlpA_like_family"/>
    <property type="match status" value="1"/>
</dbReference>
<dbReference type="SUPFAM" id="SSF52833">
    <property type="entry name" value="Thioredoxin-like"/>
    <property type="match status" value="1"/>
</dbReference>
<accession>A0ABT7QJV1</accession>
<dbReference type="InterPro" id="IPR017937">
    <property type="entry name" value="Thioredoxin_CS"/>
</dbReference>